<dbReference type="AlphaFoldDB" id="A0A9P6QUH1"/>
<proteinExistence type="predicted"/>
<organism evidence="1 2">
    <name type="scientific">Linnemannia gamsii</name>
    <dbReference type="NCBI Taxonomy" id="64522"/>
    <lineage>
        <taxon>Eukaryota</taxon>
        <taxon>Fungi</taxon>
        <taxon>Fungi incertae sedis</taxon>
        <taxon>Mucoromycota</taxon>
        <taxon>Mortierellomycotina</taxon>
        <taxon>Mortierellomycetes</taxon>
        <taxon>Mortierellales</taxon>
        <taxon>Mortierellaceae</taxon>
        <taxon>Linnemannia</taxon>
    </lineage>
</organism>
<keyword evidence="2" id="KW-1185">Reference proteome</keyword>
<protein>
    <submittedName>
        <fullName evidence="1">Uncharacterized protein</fullName>
    </submittedName>
</protein>
<reference evidence="1" key="1">
    <citation type="journal article" date="2020" name="Fungal Divers.">
        <title>Resolving the Mortierellaceae phylogeny through synthesis of multi-gene phylogenetics and phylogenomics.</title>
        <authorList>
            <person name="Vandepol N."/>
            <person name="Liber J."/>
            <person name="Desiro A."/>
            <person name="Na H."/>
            <person name="Kennedy M."/>
            <person name="Barry K."/>
            <person name="Grigoriev I.V."/>
            <person name="Miller A.N."/>
            <person name="O'Donnell K."/>
            <person name="Stajich J.E."/>
            <person name="Bonito G."/>
        </authorList>
    </citation>
    <scope>NUCLEOTIDE SEQUENCE</scope>
    <source>
        <strain evidence="1">NVP60</strain>
    </source>
</reference>
<comment type="caution">
    <text evidence="1">The sequence shown here is derived from an EMBL/GenBank/DDBJ whole genome shotgun (WGS) entry which is preliminary data.</text>
</comment>
<name>A0A9P6QUH1_9FUNG</name>
<sequence length="55" mass="6117">RTENGTRHHVLTGRLVPGITTGFVPSPSTPSWVEDILIPVEHPEGDECEGYYRGR</sequence>
<accession>A0A9P6QUH1</accession>
<feature type="non-terminal residue" evidence="1">
    <location>
        <position position="1"/>
    </location>
</feature>
<evidence type="ECO:0000313" key="1">
    <source>
        <dbReference type="EMBL" id="KAG0299956.1"/>
    </source>
</evidence>
<dbReference type="Proteomes" id="UP000823405">
    <property type="component" value="Unassembled WGS sequence"/>
</dbReference>
<gene>
    <name evidence="1" type="ORF">BGZ97_003461</name>
</gene>
<dbReference type="EMBL" id="JAAAIN010001814">
    <property type="protein sequence ID" value="KAG0299956.1"/>
    <property type="molecule type" value="Genomic_DNA"/>
</dbReference>
<evidence type="ECO:0000313" key="2">
    <source>
        <dbReference type="Proteomes" id="UP000823405"/>
    </source>
</evidence>